<dbReference type="GO" id="GO:0003677">
    <property type="term" value="F:DNA binding"/>
    <property type="evidence" value="ECO:0007669"/>
    <property type="project" value="UniProtKB-KW"/>
</dbReference>
<dbReference type="InterPro" id="IPR003594">
    <property type="entry name" value="HATPase_dom"/>
</dbReference>
<dbReference type="InterPro" id="IPR035965">
    <property type="entry name" value="PAS-like_dom_sf"/>
</dbReference>
<evidence type="ECO:0000256" key="5">
    <source>
        <dbReference type="ARBA" id="ARBA00023015"/>
    </source>
</evidence>
<comment type="catalytic activity">
    <reaction evidence="1">
        <text>ATP + protein L-histidine = ADP + protein N-phospho-L-histidine.</text>
        <dbReference type="EC" id="2.7.13.3"/>
    </reaction>
</comment>
<evidence type="ECO:0000256" key="1">
    <source>
        <dbReference type="ARBA" id="ARBA00000085"/>
    </source>
</evidence>
<dbReference type="InterPro" id="IPR011006">
    <property type="entry name" value="CheY-like_superfamily"/>
</dbReference>
<gene>
    <name evidence="11" type="ORF">PXH66_03230</name>
</gene>
<dbReference type="PANTHER" id="PTHR43547">
    <property type="entry name" value="TWO-COMPONENT HISTIDINE KINASE"/>
    <property type="match status" value="1"/>
</dbReference>
<evidence type="ECO:0000313" key="11">
    <source>
        <dbReference type="EMBL" id="WED65860.1"/>
    </source>
</evidence>
<keyword evidence="7" id="KW-0804">Transcription</keyword>
<evidence type="ECO:0000256" key="7">
    <source>
        <dbReference type="ARBA" id="ARBA00023163"/>
    </source>
</evidence>
<dbReference type="PROSITE" id="PS50110">
    <property type="entry name" value="RESPONSE_REGULATORY"/>
    <property type="match status" value="1"/>
</dbReference>
<evidence type="ECO:0000259" key="9">
    <source>
        <dbReference type="PROSITE" id="PS50109"/>
    </source>
</evidence>
<evidence type="ECO:0000256" key="2">
    <source>
        <dbReference type="ARBA" id="ARBA00012438"/>
    </source>
</evidence>
<dbReference type="Gene3D" id="1.10.287.130">
    <property type="match status" value="1"/>
</dbReference>
<feature type="modified residue" description="4-aspartylphosphate" evidence="8">
    <location>
        <position position="55"/>
    </location>
</feature>
<reference evidence="11" key="1">
    <citation type="submission" date="2023-03" db="EMBL/GenBank/DDBJ databases">
        <title>Lomoglobus Profundus gen. nov., sp. nov., a novel member of the phylum Verrucomicrobia, isolated from deep-marine sediment of South China Sea.</title>
        <authorList>
            <person name="Ahmad T."/>
            <person name="Ishaq S.E."/>
            <person name="Wang F."/>
        </authorList>
    </citation>
    <scope>NUCLEOTIDE SEQUENCE</scope>
    <source>
        <strain evidence="11">LMO-M01</strain>
    </source>
</reference>
<dbReference type="InterPro" id="IPR036890">
    <property type="entry name" value="HATPase_C_sf"/>
</dbReference>
<evidence type="ECO:0000256" key="4">
    <source>
        <dbReference type="ARBA" id="ARBA00023012"/>
    </source>
</evidence>
<keyword evidence="12" id="KW-1185">Reference proteome</keyword>
<proteinExistence type="predicted"/>
<organism evidence="11 12">
    <name type="scientific">Synoicihabitans lomoniglobus</name>
    <dbReference type="NCBI Taxonomy" id="2909285"/>
    <lineage>
        <taxon>Bacteria</taxon>
        <taxon>Pseudomonadati</taxon>
        <taxon>Verrucomicrobiota</taxon>
        <taxon>Opitutia</taxon>
        <taxon>Opitutales</taxon>
        <taxon>Opitutaceae</taxon>
        <taxon>Synoicihabitans</taxon>
    </lineage>
</organism>
<evidence type="ECO:0000256" key="3">
    <source>
        <dbReference type="ARBA" id="ARBA00022553"/>
    </source>
</evidence>
<dbReference type="KEGG" id="slom:PXH66_03230"/>
<dbReference type="Pfam" id="PF02518">
    <property type="entry name" value="HATPase_c"/>
    <property type="match status" value="1"/>
</dbReference>
<keyword evidence="3 8" id="KW-0597">Phosphoprotein</keyword>
<dbReference type="CDD" id="cd00075">
    <property type="entry name" value="HATPase"/>
    <property type="match status" value="1"/>
</dbReference>
<dbReference type="SMART" id="SM00387">
    <property type="entry name" value="HATPase_c"/>
    <property type="match status" value="1"/>
</dbReference>
<evidence type="ECO:0000256" key="6">
    <source>
        <dbReference type="ARBA" id="ARBA00023125"/>
    </source>
</evidence>
<dbReference type="EMBL" id="CP119075">
    <property type="protein sequence ID" value="WED65860.1"/>
    <property type="molecule type" value="Genomic_DNA"/>
</dbReference>
<keyword evidence="5" id="KW-0805">Transcription regulation</keyword>
<protein>
    <recommendedName>
        <fullName evidence="2">histidine kinase</fullName>
        <ecNumber evidence="2">2.7.13.3</ecNumber>
    </recommendedName>
</protein>
<dbReference type="CDD" id="cd17538">
    <property type="entry name" value="REC_D1_PleD-like"/>
    <property type="match status" value="1"/>
</dbReference>
<feature type="domain" description="Response regulatory" evidence="10">
    <location>
        <begin position="6"/>
        <end position="122"/>
    </location>
</feature>
<dbReference type="PANTHER" id="PTHR43547:SF2">
    <property type="entry name" value="HYBRID SIGNAL TRANSDUCTION HISTIDINE KINASE C"/>
    <property type="match status" value="1"/>
</dbReference>
<dbReference type="SUPFAM" id="SSF55874">
    <property type="entry name" value="ATPase domain of HSP90 chaperone/DNA topoisomerase II/histidine kinase"/>
    <property type="match status" value="1"/>
</dbReference>
<dbReference type="SMART" id="SM00388">
    <property type="entry name" value="HisKA"/>
    <property type="match status" value="1"/>
</dbReference>
<evidence type="ECO:0000256" key="8">
    <source>
        <dbReference type="PROSITE-ProRule" id="PRU00169"/>
    </source>
</evidence>
<feature type="domain" description="Histidine kinase" evidence="9">
    <location>
        <begin position="261"/>
        <end position="479"/>
    </location>
</feature>
<dbReference type="Gene3D" id="3.30.565.10">
    <property type="entry name" value="Histidine kinase-like ATPase, C-terminal domain"/>
    <property type="match status" value="1"/>
</dbReference>
<dbReference type="Proteomes" id="UP001218638">
    <property type="component" value="Chromosome"/>
</dbReference>
<evidence type="ECO:0000259" key="10">
    <source>
        <dbReference type="PROSITE" id="PS50110"/>
    </source>
</evidence>
<name>A0AAF0CPV6_9BACT</name>
<accession>A0AAF0CPV6</accession>
<dbReference type="GO" id="GO:0000155">
    <property type="term" value="F:phosphorelay sensor kinase activity"/>
    <property type="evidence" value="ECO:0007669"/>
    <property type="project" value="InterPro"/>
</dbReference>
<keyword evidence="6" id="KW-0238">DNA-binding</keyword>
<dbReference type="InterPro" id="IPR001789">
    <property type="entry name" value="Sig_transdc_resp-reg_receiver"/>
</dbReference>
<dbReference type="InterPro" id="IPR003661">
    <property type="entry name" value="HisK_dim/P_dom"/>
</dbReference>
<evidence type="ECO:0000313" key="12">
    <source>
        <dbReference type="Proteomes" id="UP001218638"/>
    </source>
</evidence>
<dbReference type="RefSeq" id="WP_330930390.1">
    <property type="nucleotide sequence ID" value="NZ_CP119075.1"/>
</dbReference>
<dbReference type="SUPFAM" id="SSF55785">
    <property type="entry name" value="PYP-like sensor domain (PAS domain)"/>
    <property type="match status" value="1"/>
</dbReference>
<dbReference type="InterPro" id="IPR005467">
    <property type="entry name" value="His_kinase_dom"/>
</dbReference>
<dbReference type="Gene3D" id="3.40.50.2300">
    <property type="match status" value="1"/>
</dbReference>
<sequence>MNQPATILIVDDHEANRETLAALLESAGYRLIEAEDGSSTLEVAFASPPDLILLDVMMPGMDGFEVCRRLRADARTAEVPVIMLTALDDQRSRLTGIEAGADDFVSKPFNRAELRARVNTITRLNRYRRLHEQREQFQWVVENAVEGYVQTNTDDEITFANARARLWLGLPDEFVAHSISFLDQARRSFDPQPTSAWQSWPVLDPTTAPMERLLVQTETAHAQAFFLEASLQENSGGRLVRLVDVTERMSSRRDQRSFLAMVSHKLRTPLNALQGGLEILSDTEGMSAEEIAEFAQMSQEGAERLGGLVEDVIRLAGQSRQPAPEAGVALEQLKVLGPQVAAHLDLAPIAVELDEPTGAARIPCAKETLEWILVELLTNAKKFHPQGAPTIQISATREPGKGVTVSISDDGLTLSSEQLAHAGQPFSQQEKKFTGEVPGLGLGLFHVSATLWQVGGSCRLVNRSPGPGVCVILHWPERASLSPGTGEPVANSAP</sequence>
<dbReference type="SMART" id="SM00448">
    <property type="entry name" value="REC"/>
    <property type="match status" value="1"/>
</dbReference>
<dbReference type="SUPFAM" id="SSF52172">
    <property type="entry name" value="CheY-like"/>
    <property type="match status" value="1"/>
</dbReference>
<dbReference type="FunFam" id="3.40.50.2300:FF:000001">
    <property type="entry name" value="DNA-binding response regulator PhoB"/>
    <property type="match status" value="1"/>
</dbReference>
<keyword evidence="4" id="KW-0902">Two-component regulatory system</keyword>
<dbReference type="Pfam" id="PF00512">
    <property type="entry name" value="HisKA"/>
    <property type="match status" value="1"/>
</dbReference>
<dbReference type="CDD" id="cd00082">
    <property type="entry name" value="HisKA"/>
    <property type="match status" value="1"/>
</dbReference>
<dbReference type="EC" id="2.7.13.3" evidence="2"/>
<dbReference type="InterPro" id="IPR036097">
    <property type="entry name" value="HisK_dim/P_sf"/>
</dbReference>
<dbReference type="AlphaFoldDB" id="A0AAF0CPV6"/>
<dbReference type="Pfam" id="PF00072">
    <property type="entry name" value="Response_reg"/>
    <property type="match status" value="1"/>
</dbReference>
<dbReference type="SUPFAM" id="SSF47384">
    <property type="entry name" value="Homodimeric domain of signal transducing histidine kinase"/>
    <property type="match status" value="1"/>
</dbReference>
<dbReference type="PROSITE" id="PS50109">
    <property type="entry name" value="HIS_KIN"/>
    <property type="match status" value="1"/>
</dbReference>